<evidence type="ECO:0000256" key="4">
    <source>
        <dbReference type="ARBA" id="ARBA00023004"/>
    </source>
</evidence>
<dbReference type="RefSeq" id="XP_056538897.1">
    <property type="nucleotide sequence ID" value="XM_056691191.1"/>
</dbReference>
<name>A0A9W9LFC4_9EURO</name>
<evidence type="ECO:0000256" key="2">
    <source>
        <dbReference type="ARBA" id="ARBA00010617"/>
    </source>
</evidence>
<dbReference type="Gene3D" id="1.10.630.10">
    <property type="entry name" value="Cytochrome P450"/>
    <property type="match status" value="1"/>
</dbReference>
<feature type="binding site" description="axial binding residue" evidence="5">
    <location>
        <position position="519"/>
    </location>
    <ligand>
        <name>heme</name>
        <dbReference type="ChEBI" id="CHEBI:30413"/>
    </ligand>
    <ligandPart>
        <name>Fe</name>
        <dbReference type="ChEBI" id="CHEBI:18248"/>
    </ligandPart>
</feature>
<evidence type="ECO:0000313" key="7">
    <source>
        <dbReference type="EMBL" id="KAJ5152589.1"/>
    </source>
</evidence>
<keyword evidence="5" id="KW-0349">Heme</keyword>
<dbReference type="AlphaFoldDB" id="A0A9W9LFC4"/>
<dbReference type="InterPro" id="IPR050121">
    <property type="entry name" value="Cytochrome_P450_monoxygenase"/>
</dbReference>
<dbReference type="PRINTS" id="PR00463">
    <property type="entry name" value="EP450I"/>
</dbReference>
<dbReference type="Proteomes" id="UP001149163">
    <property type="component" value="Unassembled WGS sequence"/>
</dbReference>
<gene>
    <name evidence="7" type="ORF">N7482_009067</name>
</gene>
<reference evidence="7" key="1">
    <citation type="submission" date="2022-11" db="EMBL/GenBank/DDBJ databases">
        <authorList>
            <person name="Petersen C."/>
        </authorList>
    </citation>
    <scope>NUCLEOTIDE SEQUENCE</scope>
    <source>
        <strain evidence="7">IBT 26290</strain>
    </source>
</reference>
<dbReference type="GO" id="GO:0004497">
    <property type="term" value="F:monooxygenase activity"/>
    <property type="evidence" value="ECO:0007669"/>
    <property type="project" value="InterPro"/>
</dbReference>
<comment type="similarity">
    <text evidence="2">Belongs to the cytochrome P450 family.</text>
</comment>
<dbReference type="InterPro" id="IPR036396">
    <property type="entry name" value="Cyt_P450_sf"/>
</dbReference>
<proteinExistence type="inferred from homology"/>
<protein>
    <submittedName>
        <fullName evidence="7">Cytochrome P450</fullName>
    </submittedName>
</protein>
<dbReference type="GO" id="GO:0005506">
    <property type="term" value="F:iron ion binding"/>
    <property type="evidence" value="ECO:0007669"/>
    <property type="project" value="InterPro"/>
</dbReference>
<keyword evidence="4 5" id="KW-0408">Iron</keyword>
<keyword evidence="6" id="KW-0812">Transmembrane</keyword>
<dbReference type="GO" id="GO:0016705">
    <property type="term" value="F:oxidoreductase activity, acting on paired donors, with incorporation or reduction of molecular oxygen"/>
    <property type="evidence" value="ECO:0007669"/>
    <property type="project" value="InterPro"/>
</dbReference>
<keyword evidence="8" id="KW-1185">Reference proteome</keyword>
<dbReference type="PANTHER" id="PTHR24305:SF232">
    <property type="entry name" value="P450, PUTATIVE (EUROFUNG)-RELATED"/>
    <property type="match status" value="1"/>
</dbReference>
<dbReference type="GO" id="GO:0043386">
    <property type="term" value="P:mycotoxin biosynthetic process"/>
    <property type="evidence" value="ECO:0007669"/>
    <property type="project" value="UniProtKB-ARBA"/>
</dbReference>
<feature type="transmembrane region" description="Helical" evidence="6">
    <location>
        <begin position="12"/>
        <end position="33"/>
    </location>
</feature>
<accession>A0A9W9LFC4</accession>
<dbReference type="SUPFAM" id="SSF48264">
    <property type="entry name" value="Cytochrome P450"/>
    <property type="match status" value="1"/>
</dbReference>
<evidence type="ECO:0000256" key="1">
    <source>
        <dbReference type="ARBA" id="ARBA00001971"/>
    </source>
</evidence>
<keyword evidence="6" id="KW-0472">Membrane</keyword>
<dbReference type="InterPro" id="IPR001128">
    <property type="entry name" value="Cyt_P450"/>
</dbReference>
<dbReference type="PANTHER" id="PTHR24305">
    <property type="entry name" value="CYTOCHROME P450"/>
    <property type="match status" value="1"/>
</dbReference>
<organism evidence="7 8">
    <name type="scientific">Penicillium canariense</name>
    <dbReference type="NCBI Taxonomy" id="189055"/>
    <lineage>
        <taxon>Eukaryota</taxon>
        <taxon>Fungi</taxon>
        <taxon>Dikarya</taxon>
        <taxon>Ascomycota</taxon>
        <taxon>Pezizomycotina</taxon>
        <taxon>Eurotiomycetes</taxon>
        <taxon>Eurotiomycetidae</taxon>
        <taxon>Eurotiales</taxon>
        <taxon>Aspergillaceae</taxon>
        <taxon>Penicillium</taxon>
    </lineage>
</organism>
<evidence type="ECO:0000256" key="6">
    <source>
        <dbReference type="SAM" id="Phobius"/>
    </source>
</evidence>
<dbReference type="Pfam" id="PF00067">
    <property type="entry name" value="p450"/>
    <property type="match status" value="2"/>
</dbReference>
<evidence type="ECO:0000256" key="5">
    <source>
        <dbReference type="PIRSR" id="PIRSR602401-1"/>
    </source>
</evidence>
<sequence>MAFSDTIQLVGASLGSTSWSIFAVLVTIFTLYWRMMPHPIPGIPYNKKSAQKLLGDAPDMIKEVSVSRELNVWLVKQVNKLQTPLCQVFVEPFSKPWVLLADSAEAQDIMIRRPEFDRSNFITDGLGPLDGFHARMKTGPAWKTTRSWLQDLMSPSFLNNIVSPVMYDNSLHLVNFWQEKARLANDRPFDVNEDLNHSALDGMLSFVFDRHFEHTALGPQIEAASKLDTSTVKVGTRGEVEFPEGKLHPFIDALYETVDAIDKVTKSMLPRFTMWWLRQTPRYRNVTAIKTRVVREQVQGALARFRATGETKTAIEYMLMRESKAAEKQGRKPDYENLTMMEEIAGQFIAGLHTTSTTLAWSFIYMTRYPEVQNKLRHALFSTYADAYAEKHPPSLAELNKTRVPYLEGVLEEALRLHATSVARQAVRDTEVFGHHIPKGTNIILIANGPGFHAPSLSVDEKLRNKTTKANEWDESRDLSVFDPERWLKYKKGSSGEDEVEFNANAAPQIAFGMGPRSCWGRRLAYLEMRMVVTLVIWNYDLLPVSPALAAPKASYGIVHRADQCFLRLKSRK</sequence>
<keyword evidence="6" id="KW-1133">Transmembrane helix</keyword>
<dbReference type="GO" id="GO:0020037">
    <property type="term" value="F:heme binding"/>
    <property type="evidence" value="ECO:0007669"/>
    <property type="project" value="InterPro"/>
</dbReference>
<evidence type="ECO:0000256" key="3">
    <source>
        <dbReference type="ARBA" id="ARBA00022723"/>
    </source>
</evidence>
<reference evidence="7" key="2">
    <citation type="journal article" date="2023" name="IMA Fungus">
        <title>Comparative genomic study of the Penicillium genus elucidates a diverse pangenome and 15 lateral gene transfer events.</title>
        <authorList>
            <person name="Petersen C."/>
            <person name="Sorensen T."/>
            <person name="Nielsen M.R."/>
            <person name="Sondergaard T.E."/>
            <person name="Sorensen J.L."/>
            <person name="Fitzpatrick D.A."/>
            <person name="Frisvad J.C."/>
            <person name="Nielsen K.L."/>
        </authorList>
    </citation>
    <scope>NUCLEOTIDE SEQUENCE</scope>
    <source>
        <strain evidence="7">IBT 26290</strain>
    </source>
</reference>
<dbReference type="OrthoDB" id="1470350at2759"/>
<dbReference type="EMBL" id="JAPQKN010000007">
    <property type="protein sequence ID" value="KAJ5152589.1"/>
    <property type="molecule type" value="Genomic_DNA"/>
</dbReference>
<comment type="caution">
    <text evidence="7">The sequence shown here is derived from an EMBL/GenBank/DDBJ whole genome shotgun (WGS) entry which is preliminary data.</text>
</comment>
<dbReference type="InterPro" id="IPR002401">
    <property type="entry name" value="Cyt_P450_E_grp-I"/>
</dbReference>
<dbReference type="PRINTS" id="PR00385">
    <property type="entry name" value="P450"/>
</dbReference>
<dbReference type="GeneID" id="81430367"/>
<comment type="cofactor">
    <cofactor evidence="1 5">
        <name>heme</name>
        <dbReference type="ChEBI" id="CHEBI:30413"/>
    </cofactor>
</comment>
<evidence type="ECO:0000313" key="8">
    <source>
        <dbReference type="Proteomes" id="UP001149163"/>
    </source>
</evidence>
<keyword evidence="3 5" id="KW-0479">Metal-binding</keyword>